<dbReference type="Proteomes" id="UP000572268">
    <property type="component" value="Unassembled WGS sequence"/>
</dbReference>
<sequence length="284" mass="31825">LLTDTKHHYGDDDGDSIAAARDMMQRMRKARRNITFRKAPLRTTLNLLHSIARSIHSVLMYVVAHAFTLYFIVPFMLLWIIGRLTDGPHQLLQDDIVIWAEFVTWWIGLGVLSSVGLGTGMHSGLLFLFPHLYLVSSTAQECNNLQFDWRYAARKAGLEDEDFNQAFGGVLLMSAWPNAMFDLCGLCCGHFLMPFWTFFSAVFLGKAVIKVFGQLLFFTVLFSPNGRLAMVKGVARVAGKQYQKEIDDARIIHKYGYLPTPTAKVANTKGTPPSPAHDADLPSP</sequence>
<protein>
    <submittedName>
        <fullName evidence="3">Vacuolar membrane protease</fullName>
    </submittedName>
</protein>
<dbReference type="EMBL" id="JABANN010001355">
    <property type="protein sequence ID" value="KAF4650024.1"/>
    <property type="molecule type" value="Genomic_DNA"/>
</dbReference>
<reference evidence="3 4" key="1">
    <citation type="submission" date="2020-04" db="EMBL/GenBank/DDBJ databases">
        <title>Perkinsus olseni comparative genomics.</title>
        <authorList>
            <person name="Bogema D.R."/>
        </authorList>
    </citation>
    <scope>NUCLEOTIDE SEQUENCE [LARGE SCALE GENOMIC DNA]</scope>
    <source>
        <strain evidence="3">ATCC PRA-31</strain>
    </source>
</reference>
<organism evidence="3 4">
    <name type="scientific">Perkinsus olseni</name>
    <name type="common">Perkinsus atlanticus</name>
    <dbReference type="NCBI Taxonomy" id="32597"/>
    <lineage>
        <taxon>Eukaryota</taxon>
        <taxon>Sar</taxon>
        <taxon>Alveolata</taxon>
        <taxon>Perkinsozoa</taxon>
        <taxon>Perkinsea</taxon>
        <taxon>Perkinsida</taxon>
        <taxon>Perkinsidae</taxon>
        <taxon>Perkinsus</taxon>
    </lineage>
</organism>
<keyword evidence="2" id="KW-0812">Transmembrane</keyword>
<evidence type="ECO:0000313" key="4">
    <source>
        <dbReference type="Proteomes" id="UP000572268"/>
    </source>
</evidence>
<keyword evidence="3" id="KW-0645">Protease</keyword>
<gene>
    <name evidence="3" type="primary">VMP1</name>
    <name evidence="3" type="ORF">FOL46_001281</name>
</gene>
<proteinExistence type="predicted"/>
<keyword evidence="3" id="KW-0378">Hydrolase</keyword>
<evidence type="ECO:0000256" key="2">
    <source>
        <dbReference type="SAM" id="Phobius"/>
    </source>
</evidence>
<dbReference type="GO" id="GO:0006508">
    <property type="term" value="P:proteolysis"/>
    <property type="evidence" value="ECO:0007669"/>
    <property type="project" value="UniProtKB-KW"/>
</dbReference>
<accession>A0A7J6KT50</accession>
<feature type="region of interest" description="Disordered" evidence="1">
    <location>
        <begin position="264"/>
        <end position="284"/>
    </location>
</feature>
<evidence type="ECO:0000313" key="3">
    <source>
        <dbReference type="EMBL" id="KAF4650024.1"/>
    </source>
</evidence>
<evidence type="ECO:0000256" key="1">
    <source>
        <dbReference type="SAM" id="MobiDB-lite"/>
    </source>
</evidence>
<name>A0A7J6KT50_PEROL</name>
<feature type="non-terminal residue" evidence="3">
    <location>
        <position position="284"/>
    </location>
</feature>
<keyword evidence="2" id="KW-0472">Membrane</keyword>
<dbReference type="AlphaFoldDB" id="A0A7J6KT50"/>
<keyword evidence="2" id="KW-1133">Transmembrane helix</keyword>
<feature type="transmembrane region" description="Helical" evidence="2">
    <location>
        <begin position="58"/>
        <end position="82"/>
    </location>
</feature>
<feature type="transmembrane region" description="Helical" evidence="2">
    <location>
        <begin position="102"/>
        <end position="129"/>
    </location>
</feature>
<feature type="non-terminal residue" evidence="3">
    <location>
        <position position="1"/>
    </location>
</feature>
<comment type="caution">
    <text evidence="3">The sequence shown here is derived from an EMBL/GenBank/DDBJ whole genome shotgun (WGS) entry which is preliminary data.</text>
</comment>
<dbReference type="GO" id="GO:0008233">
    <property type="term" value="F:peptidase activity"/>
    <property type="evidence" value="ECO:0007669"/>
    <property type="project" value="UniProtKB-KW"/>
</dbReference>